<name>A0A173WGB3_9BACE</name>
<organism evidence="1 2">
    <name type="scientific">Bacteroides finegoldii</name>
    <dbReference type="NCBI Taxonomy" id="338188"/>
    <lineage>
        <taxon>Bacteria</taxon>
        <taxon>Pseudomonadati</taxon>
        <taxon>Bacteroidota</taxon>
        <taxon>Bacteroidia</taxon>
        <taxon>Bacteroidales</taxon>
        <taxon>Bacteroidaceae</taxon>
        <taxon>Bacteroides</taxon>
    </lineage>
</organism>
<accession>A0A173WGB3</accession>
<dbReference type="STRING" id="338188.ERS852397_00096"/>
<protein>
    <submittedName>
        <fullName evidence="1">Uncharacterized protein</fullName>
    </submittedName>
</protein>
<proteinExistence type="predicted"/>
<reference evidence="1 2" key="1">
    <citation type="submission" date="2015-09" db="EMBL/GenBank/DDBJ databases">
        <authorList>
            <consortium name="Pathogen Informatics"/>
        </authorList>
    </citation>
    <scope>NUCLEOTIDE SEQUENCE [LARGE SCALE GENOMIC DNA]</scope>
    <source>
        <strain evidence="1 2">2789STDY5608840</strain>
    </source>
</reference>
<sequence length="36" mass="4223">MCKDNHNFREIPTILWGKSPQGDKSLPYLCNVNKFK</sequence>
<dbReference type="EMBL" id="CYZH01000001">
    <property type="protein sequence ID" value="CUN38424.1"/>
    <property type="molecule type" value="Genomic_DNA"/>
</dbReference>
<evidence type="ECO:0000313" key="1">
    <source>
        <dbReference type="EMBL" id="CUN38424.1"/>
    </source>
</evidence>
<dbReference type="Proteomes" id="UP000095517">
    <property type="component" value="Unassembled WGS sequence"/>
</dbReference>
<dbReference type="AlphaFoldDB" id="A0A173WGB3"/>
<gene>
    <name evidence="1" type="ORF">ERS852397_00096</name>
</gene>
<evidence type="ECO:0000313" key="2">
    <source>
        <dbReference type="Proteomes" id="UP000095517"/>
    </source>
</evidence>